<evidence type="ECO:0000256" key="4">
    <source>
        <dbReference type="ARBA" id="ARBA00023163"/>
    </source>
</evidence>
<feature type="domain" description="HTH lysR-type" evidence="5">
    <location>
        <begin position="5"/>
        <end position="63"/>
    </location>
</feature>
<dbReference type="InterPro" id="IPR036390">
    <property type="entry name" value="WH_DNA-bd_sf"/>
</dbReference>
<evidence type="ECO:0000259" key="5">
    <source>
        <dbReference type="PROSITE" id="PS50931"/>
    </source>
</evidence>
<reference evidence="6 7" key="1">
    <citation type="submission" date="2018-05" db="EMBL/GenBank/DDBJ databases">
        <title>Genomic Encyclopedia of Type Strains, Phase IV (KMG-IV): sequencing the most valuable type-strain genomes for metagenomic binning, comparative biology and taxonomic classification.</title>
        <authorList>
            <person name="Goeker M."/>
        </authorList>
    </citation>
    <scope>NUCLEOTIDE SEQUENCE [LARGE SCALE GENOMIC DNA]</scope>
    <source>
        <strain evidence="6 7">DSM 16791</strain>
    </source>
</reference>
<proteinExistence type="inferred from homology"/>
<dbReference type="InterPro" id="IPR000847">
    <property type="entry name" value="LysR_HTH_N"/>
</dbReference>
<evidence type="ECO:0000256" key="2">
    <source>
        <dbReference type="ARBA" id="ARBA00023015"/>
    </source>
</evidence>
<dbReference type="SUPFAM" id="SSF53850">
    <property type="entry name" value="Periplasmic binding protein-like II"/>
    <property type="match status" value="1"/>
</dbReference>
<dbReference type="Pfam" id="PF00126">
    <property type="entry name" value="HTH_1"/>
    <property type="match status" value="1"/>
</dbReference>
<dbReference type="AlphaFoldDB" id="A0A317PCR1"/>
<evidence type="ECO:0000256" key="1">
    <source>
        <dbReference type="ARBA" id="ARBA00009437"/>
    </source>
</evidence>
<accession>A0A317PCR1</accession>
<dbReference type="FunFam" id="1.10.10.10:FF:000001">
    <property type="entry name" value="LysR family transcriptional regulator"/>
    <property type="match status" value="1"/>
</dbReference>
<dbReference type="Pfam" id="PF03466">
    <property type="entry name" value="LysR_substrate"/>
    <property type="match status" value="1"/>
</dbReference>
<dbReference type="Gene3D" id="1.10.10.10">
    <property type="entry name" value="Winged helix-like DNA-binding domain superfamily/Winged helix DNA-binding domain"/>
    <property type="match status" value="1"/>
</dbReference>
<dbReference type="OrthoDB" id="8679465at2"/>
<dbReference type="PANTHER" id="PTHR30346">
    <property type="entry name" value="TRANSCRIPTIONAL DUAL REGULATOR HCAR-RELATED"/>
    <property type="match status" value="1"/>
</dbReference>
<sequence length="299" mass="32839">MPIPFTLRQLEYFISVVEHGSVTAAAAARHVSQPSISVAISDLEEVIGQKLFLRRAGQRLAISEAGRRLLLRARSMLAQAADIAGEDGRWLESNRLSISCFRDIGPMYLPRLLTRFAKTNPGVEYRMIEGDLAEIRAQLLDGRSEIAITYATGLAGSEIELEPIDALEPYAMMAEAHPLVDQGTIPLEALRGERVIIEDFPITLDYFLGIFRAHQIEPDNVQKVSSFEMQRGLVASGWGVGLSCVRPMSDHSYDGSVLVCRPLATREDSQKIVVAHLGLETLSGVARRFRQSVLAAAPA</sequence>
<dbReference type="PRINTS" id="PR00039">
    <property type="entry name" value="HTHLYSR"/>
</dbReference>
<dbReference type="InterPro" id="IPR036388">
    <property type="entry name" value="WH-like_DNA-bd_sf"/>
</dbReference>
<dbReference type="GO" id="GO:0003677">
    <property type="term" value="F:DNA binding"/>
    <property type="evidence" value="ECO:0007669"/>
    <property type="project" value="UniProtKB-KW"/>
</dbReference>
<organism evidence="6 7">
    <name type="scientific">Hoeflea marina</name>
    <dbReference type="NCBI Taxonomy" id="274592"/>
    <lineage>
        <taxon>Bacteria</taxon>
        <taxon>Pseudomonadati</taxon>
        <taxon>Pseudomonadota</taxon>
        <taxon>Alphaproteobacteria</taxon>
        <taxon>Hyphomicrobiales</taxon>
        <taxon>Rhizobiaceae</taxon>
        <taxon>Hoeflea</taxon>
    </lineage>
</organism>
<keyword evidence="4" id="KW-0804">Transcription</keyword>
<dbReference type="Proteomes" id="UP000246352">
    <property type="component" value="Unassembled WGS sequence"/>
</dbReference>
<dbReference type="EMBL" id="QGTR01000009">
    <property type="protein sequence ID" value="PWV95620.1"/>
    <property type="molecule type" value="Genomic_DNA"/>
</dbReference>
<dbReference type="PANTHER" id="PTHR30346:SF0">
    <property type="entry name" value="HCA OPERON TRANSCRIPTIONAL ACTIVATOR HCAR"/>
    <property type="match status" value="1"/>
</dbReference>
<gene>
    <name evidence="6" type="ORF">DFR52_10915</name>
</gene>
<name>A0A317PCR1_9HYPH</name>
<keyword evidence="3 6" id="KW-0238">DNA-binding</keyword>
<dbReference type="GO" id="GO:0032993">
    <property type="term" value="C:protein-DNA complex"/>
    <property type="evidence" value="ECO:0007669"/>
    <property type="project" value="TreeGrafter"/>
</dbReference>
<dbReference type="SUPFAM" id="SSF46785">
    <property type="entry name" value="Winged helix' DNA-binding domain"/>
    <property type="match status" value="1"/>
</dbReference>
<comment type="caution">
    <text evidence="6">The sequence shown here is derived from an EMBL/GenBank/DDBJ whole genome shotgun (WGS) entry which is preliminary data.</text>
</comment>
<protein>
    <submittedName>
        <fullName evidence="6">DNA-binding transcriptional LysR family regulator</fullName>
    </submittedName>
</protein>
<dbReference type="GO" id="GO:0003700">
    <property type="term" value="F:DNA-binding transcription factor activity"/>
    <property type="evidence" value="ECO:0007669"/>
    <property type="project" value="InterPro"/>
</dbReference>
<dbReference type="RefSeq" id="WP_110034444.1">
    <property type="nucleotide sequence ID" value="NZ_QGTR01000009.1"/>
</dbReference>
<comment type="similarity">
    <text evidence="1">Belongs to the LysR transcriptional regulatory family.</text>
</comment>
<evidence type="ECO:0000313" key="7">
    <source>
        <dbReference type="Proteomes" id="UP000246352"/>
    </source>
</evidence>
<evidence type="ECO:0000313" key="6">
    <source>
        <dbReference type="EMBL" id="PWV95620.1"/>
    </source>
</evidence>
<evidence type="ECO:0000256" key="3">
    <source>
        <dbReference type="ARBA" id="ARBA00023125"/>
    </source>
</evidence>
<dbReference type="InterPro" id="IPR005119">
    <property type="entry name" value="LysR_subst-bd"/>
</dbReference>
<keyword evidence="2" id="KW-0805">Transcription regulation</keyword>
<dbReference type="PROSITE" id="PS50931">
    <property type="entry name" value="HTH_LYSR"/>
    <property type="match status" value="1"/>
</dbReference>
<dbReference type="Gene3D" id="3.40.190.10">
    <property type="entry name" value="Periplasmic binding protein-like II"/>
    <property type="match status" value="2"/>
</dbReference>
<keyword evidence="7" id="KW-1185">Reference proteome</keyword>